<reference evidence="3 4" key="1">
    <citation type="submission" date="2020-07" db="EMBL/GenBank/DDBJ databases">
        <title>Streptomyces isolated from Indian soil.</title>
        <authorList>
            <person name="Mandal S."/>
            <person name="Maiti P.K."/>
        </authorList>
    </citation>
    <scope>NUCLEOTIDE SEQUENCE [LARGE SCALE GENOMIC DNA]</scope>
    <source>
        <strain evidence="3 4">PSKA54</strain>
    </source>
</reference>
<keyword evidence="2" id="KW-0472">Membrane</keyword>
<feature type="transmembrane region" description="Helical" evidence="2">
    <location>
        <begin position="60"/>
        <end position="78"/>
    </location>
</feature>
<evidence type="ECO:0000256" key="2">
    <source>
        <dbReference type="SAM" id="Phobius"/>
    </source>
</evidence>
<feature type="region of interest" description="Disordered" evidence="1">
    <location>
        <begin position="136"/>
        <end position="155"/>
    </location>
</feature>
<evidence type="ECO:0000256" key="1">
    <source>
        <dbReference type="SAM" id="MobiDB-lite"/>
    </source>
</evidence>
<accession>A0A7W2CVP1</accession>
<dbReference type="AlphaFoldDB" id="A0A7W2CVP1"/>
<dbReference type="EMBL" id="JACEQY010000001">
    <property type="protein sequence ID" value="MBA4859941.1"/>
    <property type="molecule type" value="Genomic_DNA"/>
</dbReference>
<evidence type="ECO:0000313" key="3">
    <source>
        <dbReference type="EMBL" id="MBA4859941.1"/>
    </source>
</evidence>
<keyword evidence="2" id="KW-1133">Transmembrane helix</keyword>
<proteinExistence type="predicted"/>
<keyword evidence="2" id="KW-0812">Transmembrane</keyword>
<name>A0A7W2CVP1_9ACTN</name>
<dbReference type="Proteomes" id="UP000586976">
    <property type="component" value="Unassembled WGS sequence"/>
</dbReference>
<sequence length="155" mass="16792">MAYASECPAECFHIKAKALAEAGYEMPLRRNQLPTTGYAAAVLIAAVALIPLFSDFSWGRLGMAALLLPAALVVAAVTRRKRDEAARFDERVRGTGSSEGPDIRHCGGCSNVLERRSNGSITQATHRDGYKKWAEKTMHARFAPPKASDQKDDSG</sequence>
<organism evidence="3 4">
    <name type="scientific">Streptomyces himalayensis subsp. aureolus</name>
    <dbReference type="NCBI Taxonomy" id="2758039"/>
    <lineage>
        <taxon>Bacteria</taxon>
        <taxon>Bacillati</taxon>
        <taxon>Actinomycetota</taxon>
        <taxon>Actinomycetes</taxon>
        <taxon>Kitasatosporales</taxon>
        <taxon>Streptomycetaceae</taxon>
        <taxon>Streptomyces</taxon>
        <taxon>Streptomyces himalayensis</taxon>
    </lineage>
</organism>
<feature type="transmembrane region" description="Helical" evidence="2">
    <location>
        <begin position="36"/>
        <end position="54"/>
    </location>
</feature>
<gene>
    <name evidence="3" type="ORF">H1V43_00820</name>
</gene>
<keyword evidence="4" id="KW-1185">Reference proteome</keyword>
<protein>
    <submittedName>
        <fullName evidence="3">Uncharacterized protein</fullName>
    </submittedName>
</protein>
<dbReference type="RefSeq" id="WP_181862141.1">
    <property type="nucleotide sequence ID" value="NZ_JACEQY010000001.1"/>
</dbReference>
<evidence type="ECO:0000313" key="4">
    <source>
        <dbReference type="Proteomes" id="UP000586976"/>
    </source>
</evidence>
<comment type="caution">
    <text evidence="3">The sequence shown here is derived from an EMBL/GenBank/DDBJ whole genome shotgun (WGS) entry which is preliminary data.</text>
</comment>